<dbReference type="AlphaFoldDB" id="A0A7W6MKR3"/>
<proteinExistence type="predicted"/>
<dbReference type="EMBL" id="JACIFV010000014">
    <property type="protein sequence ID" value="MBB4193797.1"/>
    <property type="molecule type" value="Genomic_DNA"/>
</dbReference>
<comment type="caution">
    <text evidence="1">The sequence shown here is derived from an EMBL/GenBank/DDBJ whole genome shotgun (WGS) entry which is preliminary data.</text>
</comment>
<name>A0A7W6MKR3_9HYPH</name>
<reference evidence="1 2" key="1">
    <citation type="submission" date="2020-08" db="EMBL/GenBank/DDBJ databases">
        <title>Genomic Encyclopedia of Type Strains, Phase IV (KMG-V): Genome sequencing to study the core and pangenomes of soil and plant-associated prokaryotes.</title>
        <authorList>
            <person name="Whitman W."/>
        </authorList>
    </citation>
    <scope>NUCLEOTIDE SEQUENCE [LARGE SCALE GENOMIC DNA]</scope>
    <source>
        <strain evidence="1 2">SEMIA 4074</strain>
    </source>
</reference>
<gene>
    <name evidence="1" type="ORF">GGD53_003966</name>
</gene>
<dbReference type="Proteomes" id="UP000524492">
    <property type="component" value="Unassembled WGS sequence"/>
</dbReference>
<accession>A0A7W6MKR3</accession>
<organism evidence="1 2">
    <name type="scientific">Rhizobium aethiopicum</name>
    <dbReference type="NCBI Taxonomy" id="1138170"/>
    <lineage>
        <taxon>Bacteria</taxon>
        <taxon>Pseudomonadati</taxon>
        <taxon>Pseudomonadota</taxon>
        <taxon>Alphaproteobacteria</taxon>
        <taxon>Hyphomicrobiales</taxon>
        <taxon>Rhizobiaceae</taxon>
        <taxon>Rhizobium/Agrobacterium group</taxon>
        <taxon>Rhizobium</taxon>
    </lineage>
</organism>
<keyword evidence="2" id="KW-1185">Reference proteome</keyword>
<sequence>MPFLPRLYQMECLRTGGSTGYGKRTLLPLLPSGRRWPEGSDEGAARYSANDNQFIQGAYGLPLQSEVGKNAGAPTYVDAP</sequence>
<evidence type="ECO:0000313" key="2">
    <source>
        <dbReference type="Proteomes" id="UP000524492"/>
    </source>
</evidence>
<evidence type="ECO:0000313" key="1">
    <source>
        <dbReference type="EMBL" id="MBB4193797.1"/>
    </source>
</evidence>
<protein>
    <submittedName>
        <fullName evidence="1">Uncharacterized protein</fullName>
    </submittedName>
</protein>